<evidence type="ECO:0000313" key="1">
    <source>
        <dbReference type="EMBL" id="GCE24539.1"/>
    </source>
</evidence>
<keyword evidence="2" id="KW-1185">Reference proteome</keyword>
<protein>
    <submittedName>
        <fullName evidence="1">Uncharacterized protein</fullName>
    </submittedName>
</protein>
<evidence type="ECO:0000313" key="2">
    <source>
        <dbReference type="Proteomes" id="UP000287171"/>
    </source>
</evidence>
<dbReference type="Proteomes" id="UP000287171">
    <property type="component" value="Unassembled WGS sequence"/>
</dbReference>
<reference evidence="2" key="1">
    <citation type="submission" date="2018-12" db="EMBL/GenBank/DDBJ databases">
        <title>Tengunoibacter tsumagoiensis gen. nov., sp. nov., Dictyobacter kobayashii sp. nov., D. alpinus sp. nov., and D. joshuensis sp. nov. and description of Dictyobacteraceae fam. nov. within the order Ktedonobacterales isolated from Tengu-no-mugimeshi.</title>
        <authorList>
            <person name="Wang C.M."/>
            <person name="Zheng Y."/>
            <person name="Sakai Y."/>
            <person name="Toyoda A."/>
            <person name="Minakuchi Y."/>
            <person name="Abe K."/>
            <person name="Yokota A."/>
            <person name="Yabe S."/>
        </authorList>
    </citation>
    <scope>NUCLEOTIDE SEQUENCE [LARGE SCALE GENOMIC DNA]</scope>
    <source>
        <strain evidence="2">Uno16</strain>
    </source>
</reference>
<dbReference type="EMBL" id="BIFT01000001">
    <property type="protein sequence ID" value="GCE24539.1"/>
    <property type="molecule type" value="Genomic_DNA"/>
</dbReference>
<name>A0A402AZI1_9CHLR</name>
<dbReference type="AlphaFoldDB" id="A0A402AZI1"/>
<sequence length="50" mass="5489">MLCSTDLRLAEYNFESKKTDVLKNALAVDRLYTEQVGFPIAVASIGPAQT</sequence>
<comment type="caution">
    <text evidence="1">The sequence shown here is derived from an EMBL/GenBank/DDBJ whole genome shotgun (WGS) entry which is preliminary data.</text>
</comment>
<accession>A0A402AZI1</accession>
<proteinExistence type="predicted"/>
<organism evidence="1 2">
    <name type="scientific">Dictyobacter alpinus</name>
    <dbReference type="NCBI Taxonomy" id="2014873"/>
    <lineage>
        <taxon>Bacteria</taxon>
        <taxon>Bacillati</taxon>
        <taxon>Chloroflexota</taxon>
        <taxon>Ktedonobacteria</taxon>
        <taxon>Ktedonobacterales</taxon>
        <taxon>Dictyobacteraceae</taxon>
        <taxon>Dictyobacter</taxon>
    </lineage>
</organism>
<gene>
    <name evidence="1" type="ORF">KDA_00230</name>
</gene>